<feature type="transmembrane region" description="Helical" evidence="1">
    <location>
        <begin position="154"/>
        <end position="171"/>
    </location>
</feature>
<name>A0A6J6VUP6_9ZZZZ</name>
<organism evidence="2">
    <name type="scientific">freshwater metagenome</name>
    <dbReference type="NCBI Taxonomy" id="449393"/>
    <lineage>
        <taxon>unclassified sequences</taxon>
        <taxon>metagenomes</taxon>
        <taxon>ecological metagenomes</taxon>
    </lineage>
</organism>
<proteinExistence type="predicted"/>
<feature type="transmembrane region" description="Helical" evidence="1">
    <location>
        <begin position="45"/>
        <end position="62"/>
    </location>
</feature>
<feature type="transmembrane region" description="Helical" evidence="1">
    <location>
        <begin position="192"/>
        <end position="211"/>
    </location>
</feature>
<keyword evidence="1" id="KW-0812">Transmembrane</keyword>
<keyword evidence="1" id="KW-0472">Membrane</keyword>
<dbReference type="EMBL" id="CAEZZX010000050">
    <property type="protein sequence ID" value="CAB4775049.1"/>
    <property type="molecule type" value="Genomic_DNA"/>
</dbReference>
<feature type="transmembrane region" description="Helical" evidence="1">
    <location>
        <begin position="6"/>
        <end position="25"/>
    </location>
</feature>
<accession>A0A6J6VUP6</accession>
<reference evidence="2" key="1">
    <citation type="submission" date="2020-05" db="EMBL/GenBank/DDBJ databases">
        <authorList>
            <person name="Chiriac C."/>
            <person name="Salcher M."/>
            <person name="Ghai R."/>
            <person name="Kavagutti S V."/>
        </authorList>
    </citation>
    <scope>NUCLEOTIDE SEQUENCE</scope>
</reference>
<feature type="transmembrane region" description="Helical" evidence="1">
    <location>
        <begin position="82"/>
        <end position="105"/>
    </location>
</feature>
<protein>
    <submittedName>
        <fullName evidence="2">Unannotated protein</fullName>
    </submittedName>
</protein>
<evidence type="ECO:0000313" key="2">
    <source>
        <dbReference type="EMBL" id="CAB4775049.1"/>
    </source>
</evidence>
<gene>
    <name evidence="2" type="ORF">UFOPK2938_00363</name>
</gene>
<sequence>MFDFLVQPIAIASAVILVVLLGIYFKAGRYMPWTAFSATPAWIRGGIYFSICWLLSYFSGGLEEILTSPLWTQANLDNSSWIAYTALCFGFIFMAYGVLWVRFTVRFDRKKYNGSAIVFGILWGSSSGQLFLATWLIATNAVSGIDASWVNKPVLAWVIAWSLMGIWQPNFHGIYWDHYIAPEHDTALTQKVKALGCHVPNLIITLIYLALYQNFAIFVLLQVIACVSATTGMHYPAPWAKSSPHDFAERSQGTKIPRCTGYISDDYTTDPYTPFHPGWKGPATPVST</sequence>
<keyword evidence="1" id="KW-1133">Transmembrane helix</keyword>
<feature type="transmembrane region" description="Helical" evidence="1">
    <location>
        <begin position="117"/>
        <end position="142"/>
    </location>
</feature>
<dbReference type="AlphaFoldDB" id="A0A6J6VUP6"/>
<evidence type="ECO:0000256" key="1">
    <source>
        <dbReference type="SAM" id="Phobius"/>
    </source>
</evidence>